<dbReference type="AlphaFoldDB" id="A0A0R3AVS1"/>
<sequence length="121" mass="13591">MPPASRDHARIERRLIAALTDACEIAKTEIPGFDWLTHTVDYRAFPQSLRVIWVFDSVASKAHALATGADARMRELTTAALDDADVHVPNIARCVSFDSEEECHLRHGGDWRRRLATLRAI</sequence>
<evidence type="ECO:0008006" key="3">
    <source>
        <dbReference type="Google" id="ProtNLM"/>
    </source>
</evidence>
<dbReference type="Proteomes" id="UP000050852">
    <property type="component" value="Unassembled WGS sequence"/>
</dbReference>
<dbReference type="EMBL" id="JYLN01000001">
    <property type="protein sequence ID" value="KRP74964.1"/>
    <property type="molecule type" value="Genomic_DNA"/>
</dbReference>
<dbReference type="PATRIC" id="fig|1615673.3.peg.1315"/>
<evidence type="ECO:0000313" key="1">
    <source>
        <dbReference type="EMBL" id="KRP74964.1"/>
    </source>
</evidence>
<accession>A0A0R3AVS1</accession>
<name>A0A0R3AVS1_9PSED</name>
<organism evidence="1 2">
    <name type="scientific">Pseudomonas paralactis</name>
    <dbReference type="NCBI Taxonomy" id="1615673"/>
    <lineage>
        <taxon>Bacteria</taxon>
        <taxon>Pseudomonadati</taxon>
        <taxon>Pseudomonadota</taxon>
        <taxon>Gammaproteobacteria</taxon>
        <taxon>Pseudomonadales</taxon>
        <taxon>Pseudomonadaceae</taxon>
        <taxon>Pseudomonas</taxon>
    </lineage>
</organism>
<dbReference type="OrthoDB" id="6996126at2"/>
<reference evidence="1 2" key="1">
    <citation type="submission" date="2015-02" db="EMBL/GenBank/DDBJ databases">
        <title>Two Pseudomonas sp. nov., isolated from raw milk.</title>
        <authorList>
            <person name="Wenning M."/>
            <person name="von Neubeck M."/>
            <person name="Huptas C."/>
            <person name="Scherer S."/>
        </authorList>
    </citation>
    <scope>NUCLEOTIDE SEQUENCE [LARGE SCALE GENOMIC DNA]</scope>
    <source>
        <strain evidence="1 2">DSM 29164</strain>
    </source>
</reference>
<proteinExistence type="predicted"/>
<dbReference type="RefSeq" id="WP_057700788.1">
    <property type="nucleotide sequence ID" value="NZ_JABWQI010000049.1"/>
</dbReference>
<gene>
    <name evidence="1" type="ORF">TX23_01970</name>
</gene>
<evidence type="ECO:0000313" key="2">
    <source>
        <dbReference type="Proteomes" id="UP000050852"/>
    </source>
</evidence>
<comment type="caution">
    <text evidence="1">The sequence shown here is derived from an EMBL/GenBank/DDBJ whole genome shotgun (WGS) entry which is preliminary data.</text>
</comment>
<protein>
    <recommendedName>
        <fullName evidence="3">Fis family transcriptional regulator</fullName>
    </recommendedName>
</protein>